<dbReference type="InterPro" id="IPR049326">
    <property type="entry name" value="Rhodopsin_dom_fungi"/>
</dbReference>
<dbReference type="AlphaFoldDB" id="A0AA38RLC3"/>
<dbReference type="PANTHER" id="PTHR33048">
    <property type="entry name" value="PTH11-LIKE INTEGRAL MEMBRANE PROTEIN (AFU_ORTHOLOGUE AFUA_5G11245)"/>
    <property type="match status" value="1"/>
</dbReference>
<feature type="transmembrane region" description="Helical" evidence="7">
    <location>
        <begin position="203"/>
        <end position="223"/>
    </location>
</feature>
<evidence type="ECO:0000256" key="3">
    <source>
        <dbReference type="ARBA" id="ARBA00022989"/>
    </source>
</evidence>
<evidence type="ECO:0000256" key="5">
    <source>
        <dbReference type="ARBA" id="ARBA00038359"/>
    </source>
</evidence>
<name>A0AA38RLC3_9PEZI</name>
<keyword evidence="10" id="KW-1185">Reference proteome</keyword>
<dbReference type="PANTHER" id="PTHR33048:SF47">
    <property type="entry name" value="INTEGRAL MEMBRANE PROTEIN-RELATED"/>
    <property type="match status" value="1"/>
</dbReference>
<evidence type="ECO:0000256" key="1">
    <source>
        <dbReference type="ARBA" id="ARBA00004141"/>
    </source>
</evidence>
<feature type="transmembrane region" description="Helical" evidence="7">
    <location>
        <begin position="147"/>
        <end position="169"/>
    </location>
</feature>
<comment type="similarity">
    <text evidence="5">Belongs to the SAT4 family.</text>
</comment>
<evidence type="ECO:0000259" key="8">
    <source>
        <dbReference type="Pfam" id="PF20684"/>
    </source>
</evidence>
<evidence type="ECO:0000256" key="4">
    <source>
        <dbReference type="ARBA" id="ARBA00023136"/>
    </source>
</evidence>
<comment type="subcellular location">
    <subcellularLocation>
        <location evidence="1">Membrane</location>
        <topology evidence="1">Multi-pass membrane protein</topology>
    </subcellularLocation>
</comment>
<dbReference type="EMBL" id="JANBVO010000018">
    <property type="protein sequence ID" value="KAJ9143876.1"/>
    <property type="molecule type" value="Genomic_DNA"/>
</dbReference>
<dbReference type="InterPro" id="IPR052337">
    <property type="entry name" value="SAT4-like"/>
</dbReference>
<sequence length="403" mass="43728">MSEADVAAAIAAGRVPDSVTADYLNQSRDKPAVAAIIFVGVLTAIIVLVRTISRAILFKHYGLDDALALFGLITLIPFIILCIVLIDMGSGRHYEYIQYVMTLHTVEQSEVLDFVAHLIYTTSLLVCRFSGLAFYHRICSMHRGFRIAIRATAGVITAAYLPQMFLIIFHCLPVTGLWPYDWQPHAERYQCLAWGVVYSVNSAVSLFSDVLLFGIPIAMLRILDMPKKRKVQLGCILLPGTSVIAISISRLVLVIKGQWDPDESWSYNPMLAVEVSEIGATLIALSVPALKPLFDKYVLRRTGPIATGGGSSSGGVGGGGSGSRFRATAGTHSHASSRGLRTARNHMRRSHSALSSSDDLGVSTMADGYELEGGPKDDASKGSSDGILVRVDFKMKEEHESPK</sequence>
<comment type="caution">
    <text evidence="9">The sequence shown here is derived from an EMBL/GenBank/DDBJ whole genome shotgun (WGS) entry which is preliminary data.</text>
</comment>
<feature type="region of interest" description="Disordered" evidence="6">
    <location>
        <begin position="308"/>
        <end position="386"/>
    </location>
</feature>
<feature type="transmembrane region" description="Helical" evidence="7">
    <location>
        <begin position="275"/>
        <end position="294"/>
    </location>
</feature>
<keyword evidence="4 7" id="KW-0472">Membrane</keyword>
<feature type="compositionally biased region" description="Gly residues" evidence="6">
    <location>
        <begin position="308"/>
        <end position="322"/>
    </location>
</feature>
<feature type="transmembrane region" description="Helical" evidence="7">
    <location>
        <begin position="32"/>
        <end position="53"/>
    </location>
</feature>
<dbReference type="Pfam" id="PF20684">
    <property type="entry name" value="Fung_rhodopsin"/>
    <property type="match status" value="1"/>
</dbReference>
<reference evidence="9" key="1">
    <citation type="submission" date="2022-07" db="EMBL/GenBank/DDBJ databases">
        <title>Fungi with potential for degradation of polypropylene.</title>
        <authorList>
            <person name="Gostincar C."/>
        </authorList>
    </citation>
    <scope>NUCLEOTIDE SEQUENCE</scope>
    <source>
        <strain evidence="9">EXF-13308</strain>
    </source>
</reference>
<feature type="compositionally biased region" description="Basic residues" evidence="6">
    <location>
        <begin position="341"/>
        <end position="351"/>
    </location>
</feature>
<gene>
    <name evidence="9" type="ORF">NKR23_g6258</name>
</gene>
<dbReference type="GO" id="GO:0016020">
    <property type="term" value="C:membrane"/>
    <property type="evidence" value="ECO:0007669"/>
    <property type="project" value="UniProtKB-SubCell"/>
</dbReference>
<proteinExistence type="inferred from homology"/>
<feature type="transmembrane region" description="Helical" evidence="7">
    <location>
        <begin position="114"/>
        <end position="135"/>
    </location>
</feature>
<evidence type="ECO:0000256" key="6">
    <source>
        <dbReference type="SAM" id="MobiDB-lite"/>
    </source>
</evidence>
<evidence type="ECO:0000313" key="9">
    <source>
        <dbReference type="EMBL" id="KAJ9143876.1"/>
    </source>
</evidence>
<keyword evidence="2 7" id="KW-0812">Transmembrane</keyword>
<evidence type="ECO:0000256" key="2">
    <source>
        <dbReference type="ARBA" id="ARBA00022692"/>
    </source>
</evidence>
<keyword evidence="3 7" id="KW-1133">Transmembrane helix</keyword>
<evidence type="ECO:0000256" key="7">
    <source>
        <dbReference type="SAM" id="Phobius"/>
    </source>
</evidence>
<protein>
    <submittedName>
        <fullName evidence="9">Integral membrane protein</fullName>
    </submittedName>
</protein>
<feature type="transmembrane region" description="Helical" evidence="7">
    <location>
        <begin position="235"/>
        <end position="255"/>
    </location>
</feature>
<accession>A0AA38RLC3</accession>
<dbReference type="Proteomes" id="UP001174694">
    <property type="component" value="Unassembled WGS sequence"/>
</dbReference>
<evidence type="ECO:0000313" key="10">
    <source>
        <dbReference type="Proteomes" id="UP001174694"/>
    </source>
</evidence>
<organism evidence="9 10">
    <name type="scientific">Pleurostoma richardsiae</name>
    <dbReference type="NCBI Taxonomy" id="41990"/>
    <lineage>
        <taxon>Eukaryota</taxon>
        <taxon>Fungi</taxon>
        <taxon>Dikarya</taxon>
        <taxon>Ascomycota</taxon>
        <taxon>Pezizomycotina</taxon>
        <taxon>Sordariomycetes</taxon>
        <taxon>Sordariomycetidae</taxon>
        <taxon>Calosphaeriales</taxon>
        <taxon>Pleurostomataceae</taxon>
        <taxon>Pleurostoma</taxon>
    </lineage>
</organism>
<feature type="domain" description="Rhodopsin" evidence="8">
    <location>
        <begin position="49"/>
        <end position="295"/>
    </location>
</feature>
<feature type="transmembrane region" description="Helical" evidence="7">
    <location>
        <begin position="65"/>
        <end position="86"/>
    </location>
</feature>